<feature type="compositionally biased region" description="Polar residues" evidence="1">
    <location>
        <begin position="325"/>
        <end position="334"/>
    </location>
</feature>
<feature type="domain" description="C2H2-type" evidence="2">
    <location>
        <begin position="176"/>
        <end position="205"/>
    </location>
</feature>
<feature type="region of interest" description="Disordered" evidence="1">
    <location>
        <begin position="207"/>
        <end position="268"/>
    </location>
</feature>
<dbReference type="Proteomes" id="UP000288859">
    <property type="component" value="Unassembled WGS sequence"/>
</dbReference>
<gene>
    <name evidence="3" type="ORF">B0A52_08835</name>
</gene>
<evidence type="ECO:0000313" key="4">
    <source>
        <dbReference type="Proteomes" id="UP000288859"/>
    </source>
</evidence>
<accession>A0A438MX09</accession>
<dbReference type="PANTHER" id="PTHR46179">
    <property type="entry name" value="ZINC FINGER PROTEIN"/>
    <property type="match status" value="1"/>
</dbReference>
<dbReference type="PANTHER" id="PTHR46179:SF24">
    <property type="entry name" value="C2H2-TYPE DOMAIN-CONTAINING PROTEIN"/>
    <property type="match status" value="1"/>
</dbReference>
<dbReference type="VEuPathDB" id="FungiDB:PV10_00981"/>
<dbReference type="Gene3D" id="3.30.160.60">
    <property type="entry name" value="Classic Zinc Finger"/>
    <property type="match status" value="1"/>
</dbReference>
<feature type="region of interest" description="Disordered" evidence="1">
    <location>
        <begin position="306"/>
        <end position="334"/>
    </location>
</feature>
<comment type="caution">
    <text evidence="3">The sequence shown here is derived from an EMBL/GenBank/DDBJ whole genome shotgun (WGS) entry which is preliminary data.</text>
</comment>
<reference evidence="3 4" key="1">
    <citation type="submission" date="2017-03" db="EMBL/GenBank/DDBJ databases">
        <title>Genomes of endolithic fungi from Antarctica.</title>
        <authorList>
            <person name="Coleine C."/>
            <person name="Masonjones S."/>
            <person name="Stajich J.E."/>
        </authorList>
    </citation>
    <scope>NUCLEOTIDE SEQUENCE [LARGE SCALE GENOMIC DNA]</scope>
    <source>
        <strain evidence="3 4">CCFEE 6314</strain>
    </source>
</reference>
<dbReference type="InterPro" id="IPR013087">
    <property type="entry name" value="Znf_C2H2_type"/>
</dbReference>
<dbReference type="SMART" id="SM00355">
    <property type="entry name" value="ZnF_C2H2"/>
    <property type="match status" value="2"/>
</dbReference>
<feature type="compositionally biased region" description="Pro residues" evidence="1">
    <location>
        <begin position="313"/>
        <end position="322"/>
    </location>
</feature>
<dbReference type="EMBL" id="NAJM01000047">
    <property type="protein sequence ID" value="RVX67482.1"/>
    <property type="molecule type" value="Genomic_DNA"/>
</dbReference>
<protein>
    <recommendedName>
        <fullName evidence="2">C2H2-type domain-containing protein</fullName>
    </recommendedName>
</protein>
<organism evidence="3 4">
    <name type="scientific">Exophiala mesophila</name>
    <name type="common">Black yeast-like fungus</name>
    <dbReference type="NCBI Taxonomy" id="212818"/>
    <lineage>
        <taxon>Eukaryota</taxon>
        <taxon>Fungi</taxon>
        <taxon>Dikarya</taxon>
        <taxon>Ascomycota</taxon>
        <taxon>Pezizomycotina</taxon>
        <taxon>Eurotiomycetes</taxon>
        <taxon>Chaetothyriomycetidae</taxon>
        <taxon>Chaetothyriales</taxon>
        <taxon>Herpotrichiellaceae</taxon>
        <taxon>Exophiala</taxon>
    </lineage>
</organism>
<evidence type="ECO:0000313" key="3">
    <source>
        <dbReference type="EMBL" id="RVX67482.1"/>
    </source>
</evidence>
<dbReference type="InterPro" id="IPR051061">
    <property type="entry name" value="Zinc_finger_trans_reg"/>
</dbReference>
<dbReference type="GO" id="GO:0006357">
    <property type="term" value="P:regulation of transcription by RNA polymerase II"/>
    <property type="evidence" value="ECO:0007669"/>
    <property type="project" value="TreeGrafter"/>
</dbReference>
<evidence type="ECO:0000259" key="2">
    <source>
        <dbReference type="SMART" id="SM00355"/>
    </source>
</evidence>
<evidence type="ECO:0000256" key="1">
    <source>
        <dbReference type="SAM" id="MobiDB-lite"/>
    </source>
</evidence>
<proteinExistence type="predicted"/>
<dbReference type="GO" id="GO:0005634">
    <property type="term" value="C:nucleus"/>
    <property type="evidence" value="ECO:0007669"/>
    <property type="project" value="TreeGrafter"/>
</dbReference>
<sequence>MGLRCTNSRCGHERSGPGCFGCDAIEMRCCKCHSLLSFDVPRPVSPASSIGSMDSGVSVPPRFLKTWPEIASTDNISLNKTGQVKEWLETPVKVSETIVTRSPPRNADGQMCCDHPVCLNRGITFIRVVEWNRHVDKHHERPYKCRATGCELRPGFSFLRELLRHERVVHNKNSFYFCPFPDCNRSSGIGFTRIDNLEVHKRRRHAVETDGDLTRSSHDSPTSTNFFTERLESLKRKRVSTPDPHDDEDQRVHLPQIRRRPNSDISHGQGVCTAHVVARRPSSFIGFPATPDNIEVLRRIGEFCEGETSQNPPQFPLPPATTPPGSSHSTYSVQYQDLDRVRRALFSTDSRSD</sequence>
<dbReference type="OrthoDB" id="5305647at2759"/>
<feature type="domain" description="C2H2-type" evidence="2">
    <location>
        <begin position="143"/>
        <end position="170"/>
    </location>
</feature>
<dbReference type="AlphaFoldDB" id="A0A438MX09"/>
<feature type="compositionally biased region" description="Basic and acidic residues" evidence="1">
    <location>
        <begin position="207"/>
        <end position="218"/>
    </location>
</feature>
<name>A0A438MX09_EXOME</name>